<accession>A0A2N6VPF7</accession>
<feature type="transmembrane region" description="Helical" evidence="1">
    <location>
        <begin position="175"/>
        <end position="206"/>
    </location>
</feature>
<keyword evidence="1" id="KW-1133">Transmembrane helix</keyword>
<keyword evidence="1" id="KW-0472">Membrane</keyword>
<gene>
    <name evidence="2" type="ORF">CJ199_01085</name>
</gene>
<dbReference type="PANTHER" id="PTHR37308:SF1">
    <property type="entry name" value="POLYPRENYL-PHOSPHATE TRANSPORTER"/>
    <property type="match status" value="1"/>
</dbReference>
<feature type="transmembrane region" description="Helical" evidence="1">
    <location>
        <begin position="20"/>
        <end position="42"/>
    </location>
</feature>
<evidence type="ECO:0000256" key="1">
    <source>
        <dbReference type="SAM" id="Phobius"/>
    </source>
</evidence>
<dbReference type="PANTHER" id="PTHR37308">
    <property type="entry name" value="INTEGRAL MEMBRANE PROTEIN"/>
    <property type="match status" value="1"/>
</dbReference>
<sequence>MTQPKRSIKLMPFDFVRGFLMGLVELVPGVSGGTVALVTGIYDELIASAVAVLHAVKRLVTGPVRVQGFLQELRNVQWGLLIPVFLGMVTAVFSIAGIMSSFVTNSPEHARGLFFGLVIVSIYVPVSMAYDSAVERNINTAKTWIGGAVAFVIATIVAFVLVGQAGGGAVAHPPAWIVIGAAAIAICALVIPGVSGSFFLLAVGLYTTTLEAVHQRDWGYIAIFMLGAVIGLASFVQLLQFLLKRFRLVTLMAMAGLMLGSVRALWPWQESPDPSAPGTLVAPYAPVAGPVVLMLVGGVIVVVMIVIEKFVQSPSPQPQLQ</sequence>
<dbReference type="Pfam" id="PF04018">
    <property type="entry name" value="VCA0040-like"/>
    <property type="match status" value="1"/>
</dbReference>
<protein>
    <submittedName>
        <fullName evidence="2">DUF368 domain-containing protein</fullName>
    </submittedName>
</protein>
<proteinExistence type="predicted"/>
<dbReference type="OrthoDB" id="9793746at2"/>
<dbReference type="InterPro" id="IPR007163">
    <property type="entry name" value="VCA0040-like"/>
</dbReference>
<feature type="transmembrane region" description="Helical" evidence="1">
    <location>
        <begin position="286"/>
        <end position="307"/>
    </location>
</feature>
<dbReference type="RefSeq" id="WP_102237681.1">
    <property type="nucleotide sequence ID" value="NZ_PNHK01000001.1"/>
</dbReference>
<feature type="transmembrane region" description="Helical" evidence="1">
    <location>
        <begin position="78"/>
        <end position="100"/>
    </location>
</feature>
<reference evidence="2 3" key="1">
    <citation type="submission" date="2017-09" db="EMBL/GenBank/DDBJ databases">
        <title>Bacterial strain isolated from the female urinary microbiota.</title>
        <authorList>
            <person name="Thomas-White K."/>
            <person name="Kumar N."/>
            <person name="Forster S."/>
            <person name="Putonti C."/>
            <person name="Lawley T."/>
            <person name="Wolfe A.J."/>
        </authorList>
    </citation>
    <scope>NUCLEOTIDE SEQUENCE [LARGE SCALE GENOMIC DNA]</scope>
    <source>
        <strain evidence="2 3">UMB1301</strain>
    </source>
</reference>
<feature type="transmembrane region" description="Helical" evidence="1">
    <location>
        <begin position="142"/>
        <end position="163"/>
    </location>
</feature>
<feature type="transmembrane region" description="Helical" evidence="1">
    <location>
        <begin position="112"/>
        <end position="130"/>
    </location>
</feature>
<evidence type="ECO:0000313" key="3">
    <source>
        <dbReference type="Proteomes" id="UP000235598"/>
    </source>
</evidence>
<dbReference type="EMBL" id="PNHK01000001">
    <property type="protein sequence ID" value="PMD06025.1"/>
    <property type="molecule type" value="Genomic_DNA"/>
</dbReference>
<name>A0A2N6VPF7_9MICO</name>
<dbReference type="Proteomes" id="UP000235598">
    <property type="component" value="Unassembled WGS sequence"/>
</dbReference>
<feature type="transmembrane region" description="Helical" evidence="1">
    <location>
        <begin position="246"/>
        <end position="266"/>
    </location>
</feature>
<dbReference type="AlphaFoldDB" id="A0A2N6VPF7"/>
<evidence type="ECO:0000313" key="2">
    <source>
        <dbReference type="EMBL" id="PMD06025.1"/>
    </source>
</evidence>
<comment type="caution">
    <text evidence="2">The sequence shown here is derived from an EMBL/GenBank/DDBJ whole genome shotgun (WGS) entry which is preliminary data.</text>
</comment>
<organism evidence="2 3">
    <name type="scientific">Brevibacterium paucivorans</name>
    <dbReference type="NCBI Taxonomy" id="170994"/>
    <lineage>
        <taxon>Bacteria</taxon>
        <taxon>Bacillati</taxon>
        <taxon>Actinomycetota</taxon>
        <taxon>Actinomycetes</taxon>
        <taxon>Micrococcales</taxon>
        <taxon>Brevibacteriaceae</taxon>
        <taxon>Brevibacterium</taxon>
    </lineage>
</organism>
<feature type="transmembrane region" description="Helical" evidence="1">
    <location>
        <begin position="218"/>
        <end position="239"/>
    </location>
</feature>
<keyword evidence="1" id="KW-0812">Transmembrane</keyword>